<accession>A0A0F7U190</accession>
<feature type="region of interest" description="Disordered" evidence="1">
    <location>
        <begin position="1"/>
        <end position="44"/>
    </location>
</feature>
<gene>
    <name evidence="4" type="ORF">PMG11_10487</name>
</gene>
<dbReference type="GO" id="GO:0006629">
    <property type="term" value="P:lipid metabolic process"/>
    <property type="evidence" value="ECO:0007669"/>
    <property type="project" value="InterPro"/>
</dbReference>
<dbReference type="InterPro" id="IPR030395">
    <property type="entry name" value="GP_PDE_dom"/>
</dbReference>
<dbReference type="PANTHER" id="PTHR43805:SF1">
    <property type="entry name" value="GP-PDE DOMAIN-CONTAINING PROTEIN"/>
    <property type="match status" value="1"/>
</dbReference>
<dbReference type="OrthoDB" id="1058301at2759"/>
<evidence type="ECO:0000313" key="5">
    <source>
        <dbReference type="Proteomes" id="UP000042958"/>
    </source>
</evidence>
<dbReference type="CDD" id="cd08570">
    <property type="entry name" value="GDPD_YPL206cp_fungi"/>
    <property type="match status" value="1"/>
</dbReference>
<dbReference type="PROSITE" id="PS51704">
    <property type="entry name" value="GP_PDE"/>
    <property type="match status" value="1"/>
</dbReference>
<dbReference type="SUPFAM" id="SSF51695">
    <property type="entry name" value="PLC-like phosphodiesterases"/>
    <property type="match status" value="1"/>
</dbReference>
<name>A0A0F7U190_PENBI</name>
<protein>
    <recommendedName>
        <fullName evidence="3">GP-PDE domain-containing protein</fullName>
    </recommendedName>
</protein>
<organism evidence="4 5">
    <name type="scientific">Penicillium brasilianum</name>
    <dbReference type="NCBI Taxonomy" id="104259"/>
    <lineage>
        <taxon>Eukaryota</taxon>
        <taxon>Fungi</taxon>
        <taxon>Dikarya</taxon>
        <taxon>Ascomycota</taxon>
        <taxon>Pezizomycotina</taxon>
        <taxon>Eurotiomycetes</taxon>
        <taxon>Eurotiomycetidae</taxon>
        <taxon>Eurotiales</taxon>
        <taxon>Aspergillaceae</taxon>
        <taxon>Penicillium</taxon>
    </lineage>
</organism>
<keyword evidence="2" id="KW-0472">Membrane</keyword>
<dbReference type="AlphaFoldDB" id="A0A0F7U190"/>
<dbReference type="Pfam" id="PF03009">
    <property type="entry name" value="GDPD"/>
    <property type="match status" value="1"/>
</dbReference>
<keyword evidence="2" id="KW-0812">Transmembrane</keyword>
<dbReference type="EMBL" id="CDHK01000013">
    <property type="protein sequence ID" value="CEJ61971.1"/>
    <property type="molecule type" value="Genomic_DNA"/>
</dbReference>
<dbReference type="Gene3D" id="3.20.20.190">
    <property type="entry name" value="Phosphatidylinositol (PI) phosphodiesterase"/>
    <property type="match status" value="1"/>
</dbReference>
<dbReference type="Proteomes" id="UP000042958">
    <property type="component" value="Unassembled WGS sequence"/>
</dbReference>
<evidence type="ECO:0000313" key="4">
    <source>
        <dbReference type="EMBL" id="CEJ61971.1"/>
    </source>
</evidence>
<dbReference type="GO" id="GO:0008081">
    <property type="term" value="F:phosphoric diester hydrolase activity"/>
    <property type="evidence" value="ECO:0007669"/>
    <property type="project" value="InterPro"/>
</dbReference>
<dbReference type="InterPro" id="IPR017946">
    <property type="entry name" value="PLC-like_Pdiesterase_TIM-brl"/>
</dbReference>
<dbReference type="STRING" id="104259.A0A0F7U190"/>
<evidence type="ECO:0000256" key="1">
    <source>
        <dbReference type="SAM" id="MobiDB-lite"/>
    </source>
</evidence>
<keyword evidence="2" id="KW-1133">Transmembrane helix</keyword>
<keyword evidence="5" id="KW-1185">Reference proteome</keyword>
<feature type="domain" description="GP-PDE" evidence="3">
    <location>
        <begin position="41"/>
        <end position="284"/>
    </location>
</feature>
<evidence type="ECO:0000256" key="2">
    <source>
        <dbReference type="SAM" id="Phobius"/>
    </source>
</evidence>
<feature type="transmembrane region" description="Helical" evidence="2">
    <location>
        <begin position="316"/>
        <end position="332"/>
    </location>
</feature>
<feature type="compositionally biased region" description="Polar residues" evidence="1">
    <location>
        <begin position="1"/>
        <end position="10"/>
    </location>
</feature>
<reference evidence="5" key="1">
    <citation type="journal article" date="2015" name="Genome Announc.">
        <title>Draft genome sequence of the fungus Penicillium brasilianum MG11.</title>
        <authorList>
            <person name="Horn F."/>
            <person name="Linde J."/>
            <person name="Mattern D.J."/>
            <person name="Walther G."/>
            <person name="Guthke R."/>
            <person name="Brakhage A.A."/>
            <person name="Valiante V."/>
        </authorList>
    </citation>
    <scope>NUCLEOTIDE SEQUENCE [LARGE SCALE GENOMIC DNA]</scope>
    <source>
        <strain evidence="5">MG11</strain>
    </source>
</reference>
<evidence type="ECO:0000259" key="3">
    <source>
        <dbReference type="PROSITE" id="PS51704"/>
    </source>
</evidence>
<proteinExistence type="predicted"/>
<sequence>MVGIHTQIQSPLDAEHSTRASNTQSAHLLHSPGGNDSPHLPQIISHRGYKGKFPENTFAAVQGAVQAGTQALEIDLHLSRDGVLVLSHDPSLQRCYGVKKKIADCDWAYLKTLRTLQAPHEPMPRLVDILEYLQQPELDHIWVLLDIKVSNDPETIMHRISQTISSVPPSPTSRPWHNRIVLGCWSAAYIPFRNKYLPTYELSLICLFDLKHARQFLHTPNISFNVNRLILMGPLGRGFLEEARAAQRKVFLWTVNAPNLMRWGIRQGVQGIITDDPALYGRVRDAWEAEKSGKDKDGVLVNPELVVDELSFRQRVQIWLVVVIVVLFGWILKRKYHVGVKRVQIERKDA</sequence>
<dbReference type="PANTHER" id="PTHR43805">
    <property type="entry name" value="GLYCEROPHOSPHORYL DIESTER PHOSPHODIESTERASE"/>
    <property type="match status" value="1"/>
</dbReference>